<dbReference type="InterPro" id="IPR005844">
    <property type="entry name" value="A-D-PHexomutase_a/b/a-I"/>
</dbReference>
<organism evidence="12 13">
    <name type="scientific">candidate division MSBL1 archaeon SCGC-AAA259A05</name>
    <dbReference type="NCBI Taxonomy" id="1698259"/>
    <lineage>
        <taxon>Archaea</taxon>
        <taxon>Methanobacteriati</taxon>
        <taxon>Methanobacteriota</taxon>
        <taxon>candidate division MSBL1</taxon>
    </lineage>
</organism>
<dbReference type="Gene3D" id="3.30.310.50">
    <property type="entry name" value="Alpha-D-phosphohexomutase, C-terminal domain"/>
    <property type="match status" value="1"/>
</dbReference>
<dbReference type="SUPFAM" id="SSF53738">
    <property type="entry name" value="Phosphoglucomutase, first 3 domains"/>
    <property type="match status" value="3"/>
</dbReference>
<dbReference type="SUPFAM" id="SSF55957">
    <property type="entry name" value="Phosphoglucomutase, C-terminal domain"/>
    <property type="match status" value="1"/>
</dbReference>
<dbReference type="EMBL" id="LHXJ01000029">
    <property type="protein sequence ID" value="KXA90956.1"/>
    <property type="molecule type" value="Genomic_DNA"/>
</dbReference>
<comment type="cofactor">
    <cofactor evidence="1">
        <name>Mg(2+)</name>
        <dbReference type="ChEBI" id="CHEBI:18420"/>
    </cofactor>
</comment>
<dbReference type="Pfam" id="PF02878">
    <property type="entry name" value="PGM_PMM_I"/>
    <property type="match status" value="1"/>
</dbReference>
<evidence type="ECO:0000256" key="3">
    <source>
        <dbReference type="ARBA" id="ARBA00022553"/>
    </source>
</evidence>
<keyword evidence="13" id="KW-1185">Reference proteome</keyword>
<dbReference type="FunFam" id="3.40.120.10:FF:000003">
    <property type="entry name" value="Phosphoglucosamine mutase"/>
    <property type="match status" value="1"/>
</dbReference>
<evidence type="ECO:0000313" key="12">
    <source>
        <dbReference type="EMBL" id="KXA90956.1"/>
    </source>
</evidence>
<name>A0A133U9Y4_9EURY</name>
<evidence type="ECO:0000256" key="5">
    <source>
        <dbReference type="ARBA" id="ARBA00022842"/>
    </source>
</evidence>
<feature type="domain" description="Alpha-D-phosphohexomutase alpha/beta/alpha" evidence="11">
    <location>
        <begin position="253"/>
        <end position="360"/>
    </location>
</feature>
<keyword evidence="4 7" id="KW-0479">Metal-binding</keyword>
<dbReference type="InterPro" id="IPR016066">
    <property type="entry name" value="A-D-PHexomutase_CS"/>
</dbReference>
<dbReference type="InterPro" id="IPR005846">
    <property type="entry name" value="A-D-PHexomutase_a/b/a-III"/>
</dbReference>
<comment type="similarity">
    <text evidence="2 7">Belongs to the phosphohexose mutase family.</text>
</comment>
<evidence type="ECO:0000313" key="13">
    <source>
        <dbReference type="Proteomes" id="UP000070163"/>
    </source>
</evidence>
<evidence type="ECO:0000256" key="1">
    <source>
        <dbReference type="ARBA" id="ARBA00001946"/>
    </source>
</evidence>
<evidence type="ECO:0000259" key="10">
    <source>
        <dbReference type="Pfam" id="PF02879"/>
    </source>
</evidence>
<dbReference type="PANTHER" id="PTHR43771:SF1">
    <property type="entry name" value="PHOSPHOMANNOMUTASE"/>
    <property type="match status" value="1"/>
</dbReference>
<dbReference type="InterPro" id="IPR005841">
    <property type="entry name" value="Alpha-D-phosphohexomutase_SF"/>
</dbReference>
<dbReference type="PRINTS" id="PR00509">
    <property type="entry name" value="PGMPMM"/>
</dbReference>
<dbReference type="GO" id="GO:0005975">
    <property type="term" value="P:carbohydrate metabolic process"/>
    <property type="evidence" value="ECO:0007669"/>
    <property type="project" value="InterPro"/>
</dbReference>
<dbReference type="FunFam" id="3.40.120.10:FF:000001">
    <property type="entry name" value="Phosphoglucosamine mutase"/>
    <property type="match status" value="1"/>
</dbReference>
<dbReference type="PROSITE" id="PS00710">
    <property type="entry name" value="PGM_PMM"/>
    <property type="match status" value="1"/>
</dbReference>
<evidence type="ECO:0000256" key="4">
    <source>
        <dbReference type="ARBA" id="ARBA00022723"/>
    </source>
</evidence>
<evidence type="ECO:0000259" key="8">
    <source>
        <dbReference type="Pfam" id="PF00408"/>
    </source>
</evidence>
<dbReference type="Proteomes" id="UP000070163">
    <property type="component" value="Unassembled WGS sequence"/>
</dbReference>
<dbReference type="InterPro" id="IPR005843">
    <property type="entry name" value="A-D-PHexomutase_C"/>
</dbReference>
<protein>
    <recommendedName>
        <fullName evidence="14">Phosphoglucosamine mutase</fullName>
    </recommendedName>
</protein>
<reference evidence="12 13" key="1">
    <citation type="journal article" date="2016" name="Sci. Rep.">
        <title>Metabolic traits of an uncultured archaeal lineage -MSBL1- from brine pools of the Red Sea.</title>
        <authorList>
            <person name="Mwirichia R."/>
            <person name="Alam I."/>
            <person name="Rashid M."/>
            <person name="Vinu M."/>
            <person name="Ba-Alawi W."/>
            <person name="Anthony Kamau A."/>
            <person name="Kamanda Ngugi D."/>
            <person name="Goker M."/>
            <person name="Klenk H.P."/>
            <person name="Bajic V."/>
            <person name="Stingl U."/>
        </authorList>
    </citation>
    <scope>NUCLEOTIDE SEQUENCE [LARGE SCALE GENOMIC DNA]</scope>
    <source>
        <strain evidence="12">SCGC-AAA259A05</strain>
    </source>
</reference>
<gene>
    <name evidence="12" type="ORF">AKJ57_03045</name>
</gene>
<dbReference type="Gene3D" id="3.40.120.10">
    <property type="entry name" value="Alpha-D-Glucose-1,6-Bisphosphate, subunit A, domain 3"/>
    <property type="match status" value="3"/>
</dbReference>
<dbReference type="PANTHER" id="PTHR43771">
    <property type="entry name" value="PHOSPHOMANNOMUTASE"/>
    <property type="match status" value="1"/>
</dbReference>
<evidence type="ECO:0008006" key="14">
    <source>
        <dbReference type="Google" id="ProtNLM"/>
    </source>
</evidence>
<keyword evidence="6" id="KW-0413">Isomerase</keyword>
<keyword evidence="5 7" id="KW-0460">Magnesium</keyword>
<evidence type="ECO:0000256" key="6">
    <source>
        <dbReference type="ARBA" id="ARBA00023235"/>
    </source>
</evidence>
<evidence type="ECO:0000256" key="2">
    <source>
        <dbReference type="ARBA" id="ARBA00010231"/>
    </source>
</evidence>
<dbReference type="GO" id="GO:0008966">
    <property type="term" value="F:phosphoglucosamine mutase activity"/>
    <property type="evidence" value="ECO:0007669"/>
    <property type="project" value="InterPro"/>
</dbReference>
<dbReference type="AlphaFoldDB" id="A0A133U9Y4"/>
<feature type="domain" description="Alpha-D-phosphohexomutase alpha/beta/alpha" evidence="9">
    <location>
        <begin position="3"/>
        <end position="131"/>
    </location>
</feature>
<comment type="caution">
    <text evidence="12">The sequence shown here is derived from an EMBL/GenBank/DDBJ whole genome shotgun (WGS) entry which is preliminary data.</text>
</comment>
<feature type="domain" description="Alpha-D-phosphohexomutase C-terminal" evidence="8">
    <location>
        <begin position="368"/>
        <end position="436"/>
    </location>
</feature>
<dbReference type="InterPro" id="IPR024086">
    <property type="entry name" value="GlmM_arc-type"/>
</dbReference>
<dbReference type="InterPro" id="IPR036900">
    <property type="entry name" value="A-D-PHexomutase_C_sf"/>
</dbReference>
<keyword evidence="3" id="KW-0597">Phosphoprotein</keyword>
<sequence>MSKLFGTFGIRGIANEEISPDLANQLGLALATHLGGEGRVSVGYDPRTSSEMLERAMVAGLTSGGCDAIRLGMVPTPVLSFGTKRFSCDAGIMITASHNPPEYNGIKFWDGEGAGFVRERENEIEDIYESGGKLADWNQIGDPKKEDATTPYRKAIDDRVQELDKKLKVVVDCANGAGSEIAPRILTDLGCRVISMNSQPDGHFPGRLPEPTEEHISGLIQAVTSMDADLGVAHDGDADRTIIVDENGSVLSGDRVFALAATNYLEGKKNPRIITTVATSSVLEDVAERLGGTVVRTRVGEPELVREFRENGGDLAGEENGGVIFPDWVMCRDGIMTAVQFIDYVARRGKTVSELNETLPEYKQLKKKIECPDELKGEVLDDLAQKFEDYDLDRTDGMRIVFDDGWLIMRPSGTEPIFRCFSEAKTGDGAEELVERGMGALEDSIESLKERE</sequence>
<dbReference type="NCBIfam" id="TIGR03990">
    <property type="entry name" value="Arch_GlmM"/>
    <property type="match status" value="1"/>
</dbReference>
<evidence type="ECO:0000256" key="7">
    <source>
        <dbReference type="RuleBase" id="RU004326"/>
    </source>
</evidence>
<dbReference type="PATRIC" id="fig|1698259.3.peg.758"/>
<dbReference type="Pfam" id="PF00408">
    <property type="entry name" value="PGM_PMM_IV"/>
    <property type="match status" value="1"/>
</dbReference>
<accession>A0A133U9Y4</accession>
<dbReference type="Pfam" id="PF02880">
    <property type="entry name" value="PGM_PMM_III"/>
    <property type="match status" value="1"/>
</dbReference>
<dbReference type="GO" id="GO:0000287">
    <property type="term" value="F:magnesium ion binding"/>
    <property type="evidence" value="ECO:0007669"/>
    <property type="project" value="InterPro"/>
</dbReference>
<dbReference type="InterPro" id="IPR016055">
    <property type="entry name" value="A-D-PHexomutase_a/b/a-I/II/III"/>
</dbReference>
<proteinExistence type="inferred from homology"/>
<dbReference type="Pfam" id="PF02879">
    <property type="entry name" value="PGM_PMM_II"/>
    <property type="match status" value="1"/>
</dbReference>
<evidence type="ECO:0000259" key="11">
    <source>
        <dbReference type="Pfam" id="PF02880"/>
    </source>
</evidence>
<dbReference type="CDD" id="cd03087">
    <property type="entry name" value="PGM_like1"/>
    <property type="match status" value="1"/>
</dbReference>
<feature type="domain" description="Alpha-D-phosphohexomutase alpha/beta/alpha" evidence="10">
    <location>
        <begin position="152"/>
        <end position="248"/>
    </location>
</feature>
<evidence type="ECO:0000259" key="9">
    <source>
        <dbReference type="Pfam" id="PF02878"/>
    </source>
</evidence>
<dbReference type="InterPro" id="IPR005845">
    <property type="entry name" value="A-D-PHexomutase_a/b/a-II"/>
</dbReference>